<feature type="signal peptide" evidence="1">
    <location>
        <begin position="1"/>
        <end position="41"/>
    </location>
</feature>
<gene>
    <name evidence="2" type="ORF">B0I28_104210</name>
</gene>
<comment type="caution">
    <text evidence="2">The sequence shown here is derived from an EMBL/GenBank/DDBJ whole genome shotgun (WGS) entry which is preliminary data.</text>
</comment>
<keyword evidence="3" id="KW-1185">Reference proteome</keyword>
<dbReference type="Proteomes" id="UP000238176">
    <property type="component" value="Unassembled WGS sequence"/>
</dbReference>
<accession>A0A2T0UMD2</accession>
<sequence>MKTPERTGAQPRRKPHIMRKVLYVAAAAAAATAGIASPAMAGTSSGVAAGPVSLVNIDASSAAHWQICGQNVLTQSFGQVCDNRDHIGEGPQSGIDAGDVSVANLDASSAAHWQICGQNVGVAPSLDQQCLNYDHLNE</sequence>
<feature type="chain" id="PRO_5015665491" evidence="1">
    <location>
        <begin position="42"/>
        <end position="138"/>
    </location>
</feature>
<protein>
    <submittedName>
        <fullName evidence="2">Uncharacterized protein</fullName>
    </submittedName>
</protein>
<evidence type="ECO:0000313" key="3">
    <source>
        <dbReference type="Proteomes" id="UP000238176"/>
    </source>
</evidence>
<evidence type="ECO:0000313" key="2">
    <source>
        <dbReference type="EMBL" id="PRY59054.1"/>
    </source>
</evidence>
<dbReference type="EMBL" id="PVTJ01000004">
    <property type="protein sequence ID" value="PRY59054.1"/>
    <property type="molecule type" value="Genomic_DNA"/>
</dbReference>
<reference evidence="2 3" key="1">
    <citation type="submission" date="2018-03" db="EMBL/GenBank/DDBJ databases">
        <title>Genomic Encyclopedia of Type Strains, Phase III (KMG-III): the genomes of soil and plant-associated and newly described type strains.</title>
        <authorList>
            <person name="Whitman W."/>
        </authorList>
    </citation>
    <scope>NUCLEOTIDE SEQUENCE [LARGE SCALE GENOMIC DNA]</scope>
    <source>
        <strain evidence="2 3">CGMCC 4.7067</strain>
    </source>
</reference>
<evidence type="ECO:0000256" key="1">
    <source>
        <dbReference type="SAM" id="SignalP"/>
    </source>
</evidence>
<dbReference type="AlphaFoldDB" id="A0A2T0UMD2"/>
<organism evidence="2 3">
    <name type="scientific">Glycomyces artemisiae</name>
    <dbReference type="NCBI Taxonomy" id="1076443"/>
    <lineage>
        <taxon>Bacteria</taxon>
        <taxon>Bacillati</taxon>
        <taxon>Actinomycetota</taxon>
        <taxon>Actinomycetes</taxon>
        <taxon>Glycomycetales</taxon>
        <taxon>Glycomycetaceae</taxon>
        <taxon>Glycomyces</taxon>
    </lineage>
</organism>
<keyword evidence="1" id="KW-0732">Signal</keyword>
<proteinExistence type="predicted"/>
<name>A0A2T0UMD2_9ACTN</name>